<evidence type="ECO:0000313" key="1">
    <source>
        <dbReference type="EMBL" id="GFG83389.1"/>
    </source>
</evidence>
<dbReference type="EMBL" id="BLKY01000001">
    <property type="protein sequence ID" value="GFG83389.1"/>
    <property type="molecule type" value="Genomic_DNA"/>
</dbReference>
<sequence length="349" mass="36718">MARPSTGVSFDVGQFHRPNPALLIRGRLIAVMVRDARGPATNMSPHNPNGSVNFSPLAEDGQLRSDLLIDSAGDNEGFRLVGPVHKGDGPRKTATIETDDYETEQDIYPYDTTITKLEETFKFTPSDSASDVVRRLRHELPLSLPNGAPIVGQEGRADAFYAKPLGGGQVDRQFLLVIVRKLNGKELVCVDGYPLARRSNMGESAFSATDGEAPELEFKPLPDPSFMAMQDGVYQPSLGGTWIGGPLWESLASTPETNEYIVDLGGATGGDFVLTFGGETTDAISASASTPTAMGVKSALVALDDGYKASDWTVTGSNGGPFTVITPGGPLTGNGSGLVGGTGLEITPA</sequence>
<evidence type="ECO:0000313" key="2">
    <source>
        <dbReference type="Proteomes" id="UP000465305"/>
    </source>
</evidence>
<dbReference type="Proteomes" id="UP000465305">
    <property type="component" value="Unassembled WGS sequence"/>
</dbReference>
<name>A0A7I9Y3Z2_MYCAL</name>
<comment type="caution">
    <text evidence="1">The sequence shown here is derived from an EMBL/GenBank/DDBJ whole genome shotgun (WGS) entry which is preliminary data.</text>
</comment>
<reference evidence="1 2" key="1">
    <citation type="journal article" date="2019" name="Emerg. Microbes Infect.">
        <title>Comprehensive subspecies identification of 175 nontuberculous mycobacteria species based on 7547 genomic profiles.</title>
        <authorList>
            <person name="Matsumoto Y."/>
            <person name="Kinjo T."/>
            <person name="Motooka D."/>
            <person name="Nabeya D."/>
            <person name="Jung N."/>
            <person name="Uechi K."/>
            <person name="Horii T."/>
            <person name="Iida T."/>
            <person name="Fujita J."/>
            <person name="Nakamura S."/>
        </authorList>
    </citation>
    <scope>NUCLEOTIDE SEQUENCE [LARGE SCALE GENOMIC DNA]</scope>
    <source>
        <strain evidence="1 2">JCM 30723</strain>
    </source>
</reference>
<proteinExistence type="predicted"/>
<organism evidence="1 2">
    <name type="scientific">Mycolicibacter algericus</name>
    <name type="common">Mycobacterium algericum</name>
    <dbReference type="NCBI Taxonomy" id="1288388"/>
    <lineage>
        <taxon>Bacteria</taxon>
        <taxon>Bacillati</taxon>
        <taxon>Actinomycetota</taxon>
        <taxon>Actinomycetes</taxon>
        <taxon>Mycobacteriales</taxon>
        <taxon>Mycobacteriaceae</taxon>
        <taxon>Mycolicibacter</taxon>
    </lineage>
</organism>
<dbReference type="RefSeq" id="WP_083037662.1">
    <property type="nucleotide sequence ID" value="NZ_BLKY01000001.1"/>
</dbReference>
<gene>
    <name evidence="1" type="ORF">MALGJ_00650</name>
</gene>
<evidence type="ECO:0008006" key="3">
    <source>
        <dbReference type="Google" id="ProtNLM"/>
    </source>
</evidence>
<dbReference type="AlphaFoldDB" id="A0A7I9Y3Z2"/>
<accession>A0A7I9Y3Z2</accession>
<protein>
    <recommendedName>
        <fullName evidence="3">Major tail protein</fullName>
    </recommendedName>
</protein>